<feature type="domain" description="Glutamate/phenylalanine/leucine/valine/L-tryptophan dehydrogenase C-terminal" evidence="9">
    <location>
        <begin position="249"/>
        <end position="479"/>
    </location>
</feature>
<evidence type="ECO:0000256" key="8">
    <source>
        <dbReference type="SAM" id="MobiDB-lite"/>
    </source>
</evidence>
<keyword evidence="5" id="KW-0520">NAD</keyword>
<dbReference type="PROSITE" id="PS00074">
    <property type="entry name" value="GLFV_DEHYDROGENASE"/>
    <property type="match status" value="1"/>
</dbReference>
<gene>
    <name evidence="10" type="ORF">SAMN05421867_10420</name>
</gene>
<feature type="binding site" evidence="5">
    <location>
        <position position="160"/>
    </location>
    <ligand>
        <name>substrate</name>
    </ligand>
</feature>
<evidence type="ECO:0000256" key="5">
    <source>
        <dbReference type="PIRSR" id="PIRSR000185-2"/>
    </source>
</evidence>
<protein>
    <recommendedName>
        <fullName evidence="3">Glutamate dehydrogenase</fullName>
    </recommendedName>
</protein>
<dbReference type="InterPro" id="IPR033922">
    <property type="entry name" value="NAD_bind_Glu_DH"/>
</dbReference>
<dbReference type="GO" id="GO:0006538">
    <property type="term" value="P:L-glutamate catabolic process"/>
    <property type="evidence" value="ECO:0007669"/>
    <property type="project" value="TreeGrafter"/>
</dbReference>
<reference evidence="10 11" key="1">
    <citation type="submission" date="2016-10" db="EMBL/GenBank/DDBJ databases">
        <authorList>
            <person name="de Groot N.N."/>
        </authorList>
    </citation>
    <scope>NUCLEOTIDE SEQUENCE [LARGE SCALE GENOMIC DNA]</scope>
    <source>
        <strain evidence="10 11">CGMCC 4.6945</strain>
    </source>
</reference>
<evidence type="ECO:0000256" key="3">
    <source>
        <dbReference type="PIRNR" id="PIRNR000185"/>
    </source>
</evidence>
<feature type="active site" description="Proton donor" evidence="4">
    <location>
        <position position="172"/>
    </location>
</feature>
<dbReference type="InterPro" id="IPR014362">
    <property type="entry name" value="Glu_DH"/>
</dbReference>
<feature type="compositionally biased region" description="Low complexity" evidence="8">
    <location>
        <begin position="35"/>
        <end position="53"/>
    </location>
</feature>
<keyword evidence="2 3" id="KW-0560">Oxidoreductase</keyword>
<evidence type="ECO:0000313" key="11">
    <source>
        <dbReference type="Proteomes" id="UP000199012"/>
    </source>
</evidence>
<accession>A0A1I0X0T0</accession>
<sequence length="482" mass="50687">MPVVAGGGTVGAAAHRRHLTPSRKGTPGMVDDVVTGPGAAGDPRRPGTGSAPAPTQPLTPPTPLTAPPPHAGPLETARAQLASAVQILGLSDGVAEMLASPRREINVSVPLRRDDGTVQLFRGYRVQHNISRGPGKGGLRYAPSVDLDEVRALAMWMTWKCAVVELPYGGAKGGVTIDPRHYSSAELERVTRRYTSEIMPVIGPERDIMAPDVGTDAQTMAWIMDTYSVNQGYTIPAVVTGKPIDIGGSLGRPTATSRGVVHAARAALADAGTDLREVSAVVQGFGKVGSHAARFLAEAGTRVVAVSDQYGGVRSDDGLDVPALLRHAQATGSVVGFEGGEPLGDTDILTLDADLLVPAAVEGVLDEATARQVKARWVVEGANGPTTAGGDRVLAERGITVVPDILANAGGVVVSYFEWVQANQAYWWTENEIEERLERRMLEAYAAVARTARAEGITLRDAALTIGVRRVAEAHQIRGLYP</sequence>
<evidence type="ECO:0000256" key="2">
    <source>
        <dbReference type="ARBA" id="ARBA00023002"/>
    </source>
</evidence>
<dbReference type="PIRSF" id="PIRSF000185">
    <property type="entry name" value="Glu_DH"/>
    <property type="match status" value="1"/>
</dbReference>
<evidence type="ECO:0000256" key="1">
    <source>
        <dbReference type="ARBA" id="ARBA00006382"/>
    </source>
</evidence>
<dbReference type="PRINTS" id="PR00082">
    <property type="entry name" value="GLFDHDRGNASE"/>
</dbReference>
<dbReference type="PANTHER" id="PTHR11606">
    <property type="entry name" value="GLUTAMATE DEHYDROGENASE"/>
    <property type="match status" value="1"/>
</dbReference>
<name>A0A1I0X0T0_9CELL</name>
<dbReference type="InterPro" id="IPR046346">
    <property type="entry name" value="Aminoacid_DH-like_N_sf"/>
</dbReference>
<dbReference type="SUPFAM" id="SSF53223">
    <property type="entry name" value="Aminoacid dehydrogenase-like, N-terminal domain"/>
    <property type="match status" value="1"/>
</dbReference>
<dbReference type="CDD" id="cd01076">
    <property type="entry name" value="NAD_bind_1_Glu_DH"/>
    <property type="match status" value="1"/>
</dbReference>
<feature type="binding site" evidence="5">
    <location>
        <position position="136"/>
    </location>
    <ligand>
        <name>substrate</name>
    </ligand>
</feature>
<dbReference type="InterPro" id="IPR006097">
    <property type="entry name" value="Glu/Leu/Phe/Val/Trp_DH_dimer"/>
</dbReference>
<feature type="binding site" evidence="5">
    <location>
        <position position="415"/>
    </location>
    <ligand>
        <name>substrate</name>
    </ligand>
</feature>
<dbReference type="GO" id="GO:0000166">
    <property type="term" value="F:nucleotide binding"/>
    <property type="evidence" value="ECO:0007669"/>
    <property type="project" value="UniProtKB-KW"/>
</dbReference>
<comment type="similarity">
    <text evidence="1 3 7">Belongs to the Glu/Leu/Phe/Val dehydrogenases family.</text>
</comment>
<feature type="compositionally biased region" description="Pro residues" evidence="8">
    <location>
        <begin position="54"/>
        <end position="71"/>
    </location>
</feature>
<evidence type="ECO:0000259" key="9">
    <source>
        <dbReference type="SMART" id="SM00839"/>
    </source>
</evidence>
<dbReference type="SUPFAM" id="SSF51735">
    <property type="entry name" value="NAD(P)-binding Rossmann-fold domains"/>
    <property type="match status" value="1"/>
</dbReference>
<feature type="region of interest" description="Disordered" evidence="8">
    <location>
        <begin position="1"/>
        <end position="74"/>
    </location>
</feature>
<evidence type="ECO:0000313" key="10">
    <source>
        <dbReference type="EMBL" id="SFA94257.1"/>
    </source>
</evidence>
<organism evidence="10 11">
    <name type="scientific">Cellulomonas marina</name>
    <dbReference type="NCBI Taxonomy" id="988821"/>
    <lineage>
        <taxon>Bacteria</taxon>
        <taxon>Bacillati</taxon>
        <taxon>Actinomycetota</taxon>
        <taxon>Actinomycetes</taxon>
        <taxon>Micrococcales</taxon>
        <taxon>Cellulomonadaceae</taxon>
        <taxon>Cellulomonas</taxon>
    </lineage>
</organism>
<feature type="site" description="Important for catalysis" evidence="6">
    <location>
        <position position="212"/>
    </location>
</feature>
<dbReference type="Pfam" id="PF00208">
    <property type="entry name" value="ELFV_dehydrog"/>
    <property type="match status" value="1"/>
</dbReference>
<dbReference type="InterPro" id="IPR006095">
    <property type="entry name" value="Glu/Leu/Phe/Val/Trp_DH"/>
</dbReference>
<dbReference type="SMART" id="SM00839">
    <property type="entry name" value="ELFV_dehydrog"/>
    <property type="match status" value="1"/>
</dbReference>
<dbReference type="STRING" id="988821.SAMN05421867_10420"/>
<dbReference type="PANTHER" id="PTHR11606:SF13">
    <property type="entry name" value="GLUTAMATE DEHYDROGENASE 1, MITOCHONDRIAL"/>
    <property type="match status" value="1"/>
</dbReference>
<keyword evidence="11" id="KW-1185">Reference proteome</keyword>
<dbReference type="InterPro" id="IPR006096">
    <property type="entry name" value="Glu/Leu/Phe/Val/Trp_DH_C"/>
</dbReference>
<dbReference type="GO" id="GO:0004352">
    <property type="term" value="F:glutamate dehydrogenase (NAD+) activity"/>
    <property type="evidence" value="ECO:0007669"/>
    <property type="project" value="TreeGrafter"/>
</dbReference>
<dbReference type="AlphaFoldDB" id="A0A1I0X0T0"/>
<dbReference type="Proteomes" id="UP000199012">
    <property type="component" value="Unassembled WGS sequence"/>
</dbReference>
<dbReference type="EMBL" id="FOKA01000004">
    <property type="protein sequence ID" value="SFA94257.1"/>
    <property type="molecule type" value="Genomic_DNA"/>
</dbReference>
<dbReference type="Gene3D" id="3.40.50.10860">
    <property type="entry name" value="Leucine Dehydrogenase, chain A, domain 1"/>
    <property type="match status" value="1"/>
</dbReference>
<dbReference type="InterPro" id="IPR036291">
    <property type="entry name" value="NAD(P)-bd_dom_sf"/>
</dbReference>
<proteinExistence type="inferred from homology"/>
<dbReference type="FunFam" id="3.40.50.10860:FF:000003">
    <property type="entry name" value="Glutamate dehydrogenase"/>
    <property type="match status" value="1"/>
</dbReference>
<feature type="binding site" evidence="5">
    <location>
        <position position="256"/>
    </location>
    <ligand>
        <name>NAD(+)</name>
        <dbReference type="ChEBI" id="CHEBI:57540"/>
    </ligand>
</feature>
<dbReference type="Pfam" id="PF02812">
    <property type="entry name" value="ELFV_dehydrog_N"/>
    <property type="match status" value="1"/>
</dbReference>
<feature type="compositionally biased region" description="Gly residues" evidence="8">
    <location>
        <begin position="1"/>
        <end position="10"/>
    </location>
</feature>
<keyword evidence="5" id="KW-0547">Nucleotide-binding</keyword>
<evidence type="ECO:0000256" key="7">
    <source>
        <dbReference type="RuleBase" id="RU004417"/>
    </source>
</evidence>
<dbReference type="Gene3D" id="3.40.50.720">
    <property type="entry name" value="NAD(P)-binding Rossmann-like Domain"/>
    <property type="match status" value="1"/>
</dbReference>
<dbReference type="InterPro" id="IPR033524">
    <property type="entry name" value="Glu/Leu/Phe/Val_DH_AS"/>
</dbReference>
<evidence type="ECO:0000256" key="6">
    <source>
        <dbReference type="PIRSR" id="PIRSR000185-3"/>
    </source>
</evidence>
<evidence type="ECO:0000256" key="4">
    <source>
        <dbReference type="PIRSR" id="PIRSR000185-1"/>
    </source>
</evidence>